<comment type="caution">
    <text evidence="3">The sequence shown here is derived from an EMBL/GenBank/DDBJ whole genome shotgun (WGS) entry which is preliminary data.</text>
</comment>
<keyword evidence="1" id="KW-0812">Transmembrane</keyword>
<feature type="transmembrane region" description="Helical" evidence="1">
    <location>
        <begin position="249"/>
        <end position="267"/>
    </location>
</feature>
<dbReference type="PANTHER" id="PTHR39430:SF1">
    <property type="entry name" value="PROTEASE"/>
    <property type="match status" value="1"/>
</dbReference>
<reference evidence="3 4" key="1">
    <citation type="submission" date="2024-09" db="EMBL/GenBank/DDBJ databases">
        <title>Floridaenema gen nov. (Aerosakkonemataceae, Aerosakkonematales ord. nov., Cyanobacteria) from benthic tropical and subtropical fresh waters, with the description of four new species.</title>
        <authorList>
            <person name="Moretto J.A."/>
            <person name="Berthold D.E."/>
            <person name="Lefler F.W."/>
            <person name="Huang I.-S."/>
            <person name="Laughinghouse H. IV."/>
        </authorList>
    </citation>
    <scope>NUCLEOTIDE SEQUENCE [LARGE SCALE GENOMIC DNA]</scope>
    <source>
        <strain evidence="3 4">BLCC-F154</strain>
    </source>
</reference>
<dbReference type="PANTHER" id="PTHR39430">
    <property type="entry name" value="MEMBRANE-ASSOCIATED PROTEASE-RELATED"/>
    <property type="match status" value="1"/>
</dbReference>
<evidence type="ECO:0000313" key="3">
    <source>
        <dbReference type="EMBL" id="MFB2938463.1"/>
    </source>
</evidence>
<feature type="transmembrane region" description="Helical" evidence="1">
    <location>
        <begin position="47"/>
        <end position="69"/>
    </location>
</feature>
<feature type="transmembrane region" description="Helical" evidence="1">
    <location>
        <begin position="184"/>
        <end position="201"/>
    </location>
</feature>
<accession>A0ABV4YIF5</accession>
<dbReference type="EMBL" id="JBHFNS010000089">
    <property type="protein sequence ID" value="MFB2938463.1"/>
    <property type="molecule type" value="Genomic_DNA"/>
</dbReference>
<dbReference type="Pfam" id="PF02517">
    <property type="entry name" value="Rce1-like"/>
    <property type="match status" value="1"/>
</dbReference>
<feature type="transmembrane region" description="Helical" evidence="1">
    <location>
        <begin position="213"/>
        <end position="229"/>
    </location>
</feature>
<evidence type="ECO:0000259" key="2">
    <source>
        <dbReference type="Pfam" id="PF02517"/>
    </source>
</evidence>
<name>A0ABV4YIF5_9CYAN</name>
<evidence type="ECO:0000256" key="1">
    <source>
        <dbReference type="SAM" id="Phobius"/>
    </source>
</evidence>
<protein>
    <submittedName>
        <fullName evidence="3">Lysostaphin resistance A-like protein</fullName>
    </submittedName>
</protein>
<dbReference type="RefSeq" id="WP_413259943.1">
    <property type="nucleotide sequence ID" value="NZ_JBHFNS010000089.1"/>
</dbReference>
<sequence>MKIHFPAIASYPAWIRVGLFLLTLLLLWLPLATLIYSGSGDTNLVTILTMGLLFLVFLVWLQFWGRLVYQQTNLLKSYGLSVSRRNALELLKGLDIGLLLTLTLFFVEGQLGWLVWQSSNQLPRVVLEGSIAALGVGFAEELVFRGWLLDELERDYSQKISLWVSSWLYALLHFIKPLPEAIRTFPQFPALLLLGLTFVWAKRGSRGRLGLPIGLHAGLVWGYYIINVGDLVRYSDRVPPWITGIDGNPLAGLMGLIFLGAIAFAFWRRQRGRGAGGQRGRGAEG</sequence>
<keyword evidence="1" id="KW-1133">Transmembrane helix</keyword>
<feature type="domain" description="CAAX prenyl protease 2/Lysostaphin resistance protein A-like" evidence="2">
    <location>
        <begin position="128"/>
        <end position="219"/>
    </location>
</feature>
<dbReference type="Proteomes" id="UP001576776">
    <property type="component" value="Unassembled WGS sequence"/>
</dbReference>
<dbReference type="InterPro" id="IPR003675">
    <property type="entry name" value="Rce1/LyrA-like_dom"/>
</dbReference>
<keyword evidence="1" id="KW-0472">Membrane</keyword>
<evidence type="ECO:0000313" key="4">
    <source>
        <dbReference type="Proteomes" id="UP001576776"/>
    </source>
</evidence>
<dbReference type="NCBIfam" id="TIGR01167">
    <property type="entry name" value="LPXTG_anchor"/>
    <property type="match status" value="1"/>
</dbReference>
<gene>
    <name evidence="3" type="ORF">ACE1B6_24715</name>
</gene>
<feature type="transmembrane region" description="Helical" evidence="1">
    <location>
        <begin position="90"/>
        <end position="107"/>
    </location>
</feature>
<organism evidence="3 4">
    <name type="scientific">Floridaenema fluviatile BLCC-F154</name>
    <dbReference type="NCBI Taxonomy" id="3153640"/>
    <lineage>
        <taxon>Bacteria</taxon>
        <taxon>Bacillati</taxon>
        <taxon>Cyanobacteriota</taxon>
        <taxon>Cyanophyceae</taxon>
        <taxon>Oscillatoriophycideae</taxon>
        <taxon>Aerosakkonematales</taxon>
        <taxon>Aerosakkonemataceae</taxon>
        <taxon>Floridanema</taxon>
        <taxon>Floridanema fluviatile</taxon>
    </lineage>
</organism>
<proteinExistence type="predicted"/>
<keyword evidence="4" id="KW-1185">Reference proteome</keyword>